<protein>
    <submittedName>
        <fullName evidence="1">Uncharacterized protein</fullName>
    </submittedName>
</protein>
<dbReference type="Proteomes" id="UP000285146">
    <property type="component" value="Unassembled WGS sequence"/>
</dbReference>
<organism evidence="1 2">
    <name type="scientific">Cytospora leucostoma</name>
    <dbReference type="NCBI Taxonomy" id="1230097"/>
    <lineage>
        <taxon>Eukaryota</taxon>
        <taxon>Fungi</taxon>
        <taxon>Dikarya</taxon>
        <taxon>Ascomycota</taxon>
        <taxon>Pezizomycotina</taxon>
        <taxon>Sordariomycetes</taxon>
        <taxon>Sordariomycetidae</taxon>
        <taxon>Diaporthales</taxon>
        <taxon>Cytosporaceae</taxon>
        <taxon>Cytospora</taxon>
    </lineage>
</organism>
<name>A0A423WR72_9PEZI</name>
<dbReference type="AlphaFoldDB" id="A0A423WR72"/>
<accession>A0A423WR72</accession>
<dbReference type="InParanoid" id="A0A423WR72"/>
<comment type="caution">
    <text evidence="1">The sequence shown here is derived from an EMBL/GenBank/DDBJ whole genome shotgun (WGS) entry which is preliminary data.</text>
</comment>
<dbReference type="EMBL" id="LKEB01000045">
    <property type="protein sequence ID" value="ROW05923.1"/>
    <property type="molecule type" value="Genomic_DNA"/>
</dbReference>
<keyword evidence="2" id="KW-1185">Reference proteome</keyword>
<gene>
    <name evidence="1" type="ORF">VPNG_08006</name>
</gene>
<reference evidence="1 2" key="1">
    <citation type="submission" date="2015-09" db="EMBL/GenBank/DDBJ databases">
        <title>Host preference determinants of Valsa canker pathogens revealed by comparative genomics.</title>
        <authorList>
            <person name="Yin Z."/>
            <person name="Huang L."/>
        </authorList>
    </citation>
    <scope>NUCLEOTIDE SEQUENCE [LARGE SCALE GENOMIC DNA]</scope>
    <source>
        <strain evidence="1 2">SXYLt</strain>
    </source>
</reference>
<sequence>MSVLQSRRSSSMFRGDEVLLVDMEDTIIVRRVASLLCGDARTRWKNYRKRSAMEGMMKTHRRAYETALPNLQRALIIGRAERNVGLRAGFEGEDGLLNTDIDWVREALDSFDFRSGMLFVKDHAPAAHPDCIEVTSWDALTGSEFLMFLLALMIILDR</sequence>
<proteinExistence type="predicted"/>
<evidence type="ECO:0000313" key="1">
    <source>
        <dbReference type="EMBL" id="ROW05923.1"/>
    </source>
</evidence>
<evidence type="ECO:0000313" key="2">
    <source>
        <dbReference type="Proteomes" id="UP000285146"/>
    </source>
</evidence>